<sequence>MSVGIVVVSHSRALAEAAVELANIMVHADAPSIAIAAGLDDGGFGTDATQIMSAIEEVDGGDGVVIFVDMGSAVMSAQTAIELLDSDARILSAPFVEGITAGMVAAATGADLAQVVKLAEGSLNAKAQAVGDDFASESGEGCCGNGGCCAADNSTATSVPVPSSATSVHGSESAACEADVEIINEIGLHARPAGKLAQLVSEYDAVVEISCDGRESVEADSMMDLMALGATFGQTLHVRASGAQKEEALAAVLEFVRSGMGE</sequence>
<dbReference type="PANTHER" id="PTHR38594">
    <property type="entry name" value="PEP-DEPENDENT DIHYDROXYACETONE KINASE, PHOSPHORYL DONOR SUBUNIT DHAM"/>
    <property type="match status" value="1"/>
</dbReference>
<dbReference type="RefSeq" id="WP_131280521.1">
    <property type="nucleotide sequence ID" value="NZ_JBHSLR010000009.1"/>
</dbReference>
<dbReference type="GO" id="GO:0047324">
    <property type="term" value="F:phosphoenolpyruvate-glycerone phosphotransferase activity"/>
    <property type="evidence" value="ECO:0007669"/>
    <property type="project" value="UniProtKB-EC"/>
</dbReference>
<proteinExistence type="predicted"/>
<comment type="catalytic activity">
    <reaction evidence="1">
        <text>dihydroxyacetone + phosphoenolpyruvate = dihydroxyacetone phosphate + pyruvate</text>
        <dbReference type="Rhea" id="RHEA:18381"/>
        <dbReference type="ChEBI" id="CHEBI:15361"/>
        <dbReference type="ChEBI" id="CHEBI:16016"/>
        <dbReference type="ChEBI" id="CHEBI:57642"/>
        <dbReference type="ChEBI" id="CHEBI:58702"/>
        <dbReference type="EC" id="2.7.1.121"/>
    </reaction>
</comment>
<dbReference type="Proteomes" id="UP000293036">
    <property type="component" value="Unassembled WGS sequence"/>
</dbReference>
<dbReference type="SUPFAM" id="SSF53062">
    <property type="entry name" value="PTS system fructose IIA component-like"/>
    <property type="match status" value="1"/>
</dbReference>
<dbReference type="OrthoDB" id="350754at2"/>
<dbReference type="NCBIfam" id="TIGR01003">
    <property type="entry name" value="PTS_HPr_family"/>
    <property type="match status" value="1"/>
</dbReference>
<evidence type="ECO:0000256" key="3">
    <source>
        <dbReference type="ARBA" id="ARBA00012095"/>
    </source>
</evidence>
<dbReference type="CDD" id="cd00367">
    <property type="entry name" value="PTS-HPr_like"/>
    <property type="match status" value="1"/>
</dbReference>
<reference evidence="8 9" key="1">
    <citation type="submission" date="2019-02" db="EMBL/GenBank/DDBJ databases">
        <title>Arcanobacterium bovis sp. nov., isolated from the milk of a cow with mastitis.</title>
        <authorList>
            <person name="Sammra O."/>
            <person name="Foster G."/>
            <person name="Hassan A."/>
            <person name="Alssahen M."/>
            <person name="Laemmler C."/>
            <person name="Borowiak M."/>
            <person name="Malorny B."/>
            <person name="Abdulmawjood A."/>
        </authorList>
    </citation>
    <scope>NUCLEOTIDE SEQUENCE [LARGE SCALE GENOMIC DNA]</scope>
    <source>
        <strain evidence="8 9">C605018/01/1</strain>
    </source>
</reference>
<dbReference type="InterPro" id="IPR012844">
    <property type="entry name" value="DhaM_N"/>
</dbReference>
<evidence type="ECO:0000256" key="1">
    <source>
        <dbReference type="ARBA" id="ARBA00001113"/>
    </source>
</evidence>
<dbReference type="Gene3D" id="3.30.1340.10">
    <property type="entry name" value="HPr-like"/>
    <property type="match status" value="1"/>
</dbReference>
<dbReference type="EC" id="2.7.1.121" evidence="3"/>
<comment type="caution">
    <text evidence="8">The sequence shown here is derived from an EMBL/GenBank/DDBJ whole genome shotgun (WGS) entry which is preliminary data.</text>
</comment>
<evidence type="ECO:0000259" key="6">
    <source>
        <dbReference type="PROSITE" id="PS51096"/>
    </source>
</evidence>
<comment type="subunit">
    <text evidence="5">Homodimer. The dihydroxyacetone kinase complex is composed of a homodimer of DhaM, a homodimer of DhaK and the subunit DhaL.</text>
</comment>
<dbReference type="InterPro" id="IPR036662">
    <property type="entry name" value="PTS_EIIA_man-typ_sf"/>
</dbReference>
<keyword evidence="9" id="KW-1185">Reference proteome</keyword>
<dbReference type="GO" id="GO:0019563">
    <property type="term" value="P:glycerol catabolic process"/>
    <property type="evidence" value="ECO:0007669"/>
    <property type="project" value="InterPro"/>
</dbReference>
<dbReference type="Pfam" id="PF03610">
    <property type="entry name" value="EIIA-man"/>
    <property type="match status" value="1"/>
</dbReference>
<dbReference type="Pfam" id="PF00381">
    <property type="entry name" value="PTS-HPr"/>
    <property type="match status" value="1"/>
</dbReference>
<dbReference type="InterPro" id="IPR035895">
    <property type="entry name" value="HPr-like_sf"/>
</dbReference>
<dbReference type="InterPro" id="IPR039643">
    <property type="entry name" value="DhaM"/>
</dbReference>
<dbReference type="PANTHER" id="PTHR38594:SF1">
    <property type="entry name" value="PEP-DEPENDENT DIHYDROXYACETONE KINASE, PHOSPHORYL DONOR SUBUNIT DHAM"/>
    <property type="match status" value="1"/>
</dbReference>
<dbReference type="Gene3D" id="3.40.50.510">
    <property type="entry name" value="Phosphotransferase system, mannose-type IIA component"/>
    <property type="match status" value="1"/>
</dbReference>
<name>A0A4Q9V088_9ACTO</name>
<dbReference type="AlphaFoldDB" id="A0A4Q9V088"/>
<dbReference type="EMBL" id="SJDT01000003">
    <property type="protein sequence ID" value="TBW22038.1"/>
    <property type="molecule type" value="Genomic_DNA"/>
</dbReference>
<gene>
    <name evidence="8" type="ORF">EZJ44_04155</name>
</gene>
<accession>A0A4Q9V088</accession>
<dbReference type="GO" id="GO:0009401">
    <property type="term" value="P:phosphoenolpyruvate-dependent sugar phosphotransferase system"/>
    <property type="evidence" value="ECO:0007669"/>
    <property type="project" value="InterPro"/>
</dbReference>
<evidence type="ECO:0000313" key="9">
    <source>
        <dbReference type="Proteomes" id="UP000293036"/>
    </source>
</evidence>
<dbReference type="SUPFAM" id="SSF55594">
    <property type="entry name" value="HPr-like"/>
    <property type="match status" value="1"/>
</dbReference>
<dbReference type="InterPro" id="IPR004701">
    <property type="entry name" value="PTS_EIIA_man-typ"/>
</dbReference>
<evidence type="ECO:0000256" key="2">
    <source>
        <dbReference type="ARBA" id="ARBA00002788"/>
    </source>
</evidence>
<evidence type="ECO:0000256" key="5">
    <source>
        <dbReference type="ARBA" id="ARBA00046577"/>
    </source>
</evidence>
<dbReference type="PROSITE" id="PS51096">
    <property type="entry name" value="PTS_EIIA_TYPE_4"/>
    <property type="match status" value="1"/>
</dbReference>
<keyword evidence="4" id="KW-0808">Transferase</keyword>
<feature type="domain" description="PTS EIIA type-4" evidence="6">
    <location>
        <begin position="2"/>
        <end position="130"/>
    </location>
</feature>
<dbReference type="NCBIfam" id="TIGR02364">
    <property type="entry name" value="dha_pts"/>
    <property type="match status" value="1"/>
</dbReference>
<evidence type="ECO:0000313" key="8">
    <source>
        <dbReference type="EMBL" id="TBW22038.1"/>
    </source>
</evidence>
<comment type="function">
    <text evidence="2">Component of the dihydroxyacetone kinase complex, which is responsible for the phosphoenolpyruvate (PEP)-dependent phosphorylation of dihydroxyacetone. DhaM serves as the phosphoryl donor. Is phosphorylated by phosphoenolpyruvate in an EI- and HPr-dependent reaction, and a phosphorelay system on histidine residues finally leads to phosphoryl transfer to DhaL and dihydroxyacetone.</text>
</comment>
<dbReference type="PROSITE" id="PS51350">
    <property type="entry name" value="PTS_HPR_DOM"/>
    <property type="match status" value="1"/>
</dbReference>
<evidence type="ECO:0000256" key="4">
    <source>
        <dbReference type="ARBA" id="ARBA00022679"/>
    </source>
</evidence>
<feature type="domain" description="HPr" evidence="7">
    <location>
        <begin position="175"/>
        <end position="262"/>
    </location>
</feature>
<organism evidence="8 9">
    <name type="scientific">Arcanobacterium bovis</name>
    <dbReference type="NCBI Taxonomy" id="2529275"/>
    <lineage>
        <taxon>Bacteria</taxon>
        <taxon>Bacillati</taxon>
        <taxon>Actinomycetota</taxon>
        <taxon>Actinomycetes</taxon>
        <taxon>Actinomycetales</taxon>
        <taxon>Actinomycetaceae</taxon>
        <taxon>Arcanobacterium</taxon>
    </lineage>
</organism>
<dbReference type="InterPro" id="IPR000032">
    <property type="entry name" value="HPr-like"/>
</dbReference>
<evidence type="ECO:0000259" key="7">
    <source>
        <dbReference type="PROSITE" id="PS51350"/>
    </source>
</evidence>
<protein>
    <recommendedName>
        <fullName evidence="3">phosphoenolpyruvate--glycerone phosphotransferase</fullName>
        <ecNumber evidence="3">2.7.1.121</ecNumber>
    </recommendedName>
</protein>
<dbReference type="PRINTS" id="PR00107">
    <property type="entry name" value="PHOSPHOCPHPR"/>
</dbReference>
<dbReference type="GO" id="GO:0016020">
    <property type="term" value="C:membrane"/>
    <property type="evidence" value="ECO:0007669"/>
    <property type="project" value="InterPro"/>
</dbReference>